<keyword evidence="2" id="KW-1185">Reference proteome</keyword>
<evidence type="ECO:0000313" key="1">
    <source>
        <dbReference type="EMBL" id="KAE9594328.1"/>
    </source>
</evidence>
<organism evidence="1 2">
    <name type="scientific">Lupinus albus</name>
    <name type="common">White lupine</name>
    <name type="synonym">Lupinus termis</name>
    <dbReference type="NCBI Taxonomy" id="3870"/>
    <lineage>
        <taxon>Eukaryota</taxon>
        <taxon>Viridiplantae</taxon>
        <taxon>Streptophyta</taxon>
        <taxon>Embryophyta</taxon>
        <taxon>Tracheophyta</taxon>
        <taxon>Spermatophyta</taxon>
        <taxon>Magnoliopsida</taxon>
        <taxon>eudicotyledons</taxon>
        <taxon>Gunneridae</taxon>
        <taxon>Pentapetalae</taxon>
        <taxon>rosids</taxon>
        <taxon>fabids</taxon>
        <taxon>Fabales</taxon>
        <taxon>Fabaceae</taxon>
        <taxon>Papilionoideae</taxon>
        <taxon>50 kb inversion clade</taxon>
        <taxon>genistoids sensu lato</taxon>
        <taxon>core genistoids</taxon>
        <taxon>Genisteae</taxon>
        <taxon>Lupinus</taxon>
    </lineage>
</organism>
<name>A0A6A4P5G6_LUPAL</name>
<evidence type="ECO:0000313" key="2">
    <source>
        <dbReference type="Proteomes" id="UP000447434"/>
    </source>
</evidence>
<gene>
    <name evidence="1" type="ORF">Lalb_Chr18g0052651</name>
</gene>
<accession>A0A6A4P5G6</accession>
<protein>
    <submittedName>
        <fullName evidence="1">Uncharacterized protein</fullName>
    </submittedName>
</protein>
<sequence length="53" mass="5941">MVLRVVMEEPQFLCSIWGELVHHGVSMSHERYATRCLLGDRGVPIASTDEVKG</sequence>
<dbReference type="Proteomes" id="UP000447434">
    <property type="component" value="Chromosome 18"/>
</dbReference>
<dbReference type="AlphaFoldDB" id="A0A6A4P5G6"/>
<comment type="caution">
    <text evidence="1">The sequence shown here is derived from an EMBL/GenBank/DDBJ whole genome shotgun (WGS) entry which is preliminary data.</text>
</comment>
<proteinExistence type="predicted"/>
<reference evidence="2" key="1">
    <citation type="journal article" date="2020" name="Nat. Commun.">
        <title>Genome sequence of the cluster root forming white lupin.</title>
        <authorList>
            <person name="Hufnagel B."/>
            <person name="Marques A."/>
            <person name="Soriano A."/>
            <person name="Marques L."/>
            <person name="Divol F."/>
            <person name="Doumas P."/>
            <person name="Sallet E."/>
            <person name="Mancinotti D."/>
            <person name="Carrere S."/>
            <person name="Marande W."/>
            <person name="Arribat S."/>
            <person name="Keller J."/>
            <person name="Huneau C."/>
            <person name="Blein T."/>
            <person name="Aime D."/>
            <person name="Laguerre M."/>
            <person name="Taylor J."/>
            <person name="Schubert V."/>
            <person name="Nelson M."/>
            <person name="Geu-Flores F."/>
            <person name="Crespi M."/>
            <person name="Gallardo-Guerrero K."/>
            <person name="Delaux P.-M."/>
            <person name="Salse J."/>
            <person name="Berges H."/>
            <person name="Guyot R."/>
            <person name="Gouzy J."/>
            <person name="Peret B."/>
        </authorList>
    </citation>
    <scope>NUCLEOTIDE SEQUENCE [LARGE SCALE GENOMIC DNA]</scope>
    <source>
        <strain evidence="2">cv. Amiga</strain>
    </source>
</reference>
<dbReference type="EMBL" id="WOCE01000018">
    <property type="protein sequence ID" value="KAE9594328.1"/>
    <property type="molecule type" value="Genomic_DNA"/>
</dbReference>